<feature type="non-terminal residue" evidence="1">
    <location>
        <position position="192"/>
    </location>
</feature>
<evidence type="ECO:0000313" key="1">
    <source>
        <dbReference type="EMBL" id="KAF2629313.1"/>
    </source>
</evidence>
<accession>A0ACB6S5J6</accession>
<keyword evidence="1" id="KW-0378">Hydrolase</keyword>
<organism evidence="1 2">
    <name type="scientific">Macroventuria anomochaeta</name>
    <dbReference type="NCBI Taxonomy" id="301207"/>
    <lineage>
        <taxon>Eukaryota</taxon>
        <taxon>Fungi</taxon>
        <taxon>Dikarya</taxon>
        <taxon>Ascomycota</taxon>
        <taxon>Pezizomycotina</taxon>
        <taxon>Dothideomycetes</taxon>
        <taxon>Pleosporomycetidae</taxon>
        <taxon>Pleosporales</taxon>
        <taxon>Pleosporineae</taxon>
        <taxon>Didymellaceae</taxon>
        <taxon>Macroventuria</taxon>
    </lineage>
</organism>
<reference evidence="1" key="1">
    <citation type="journal article" date="2020" name="Stud. Mycol.">
        <title>101 Dothideomycetes genomes: a test case for predicting lifestyles and emergence of pathogens.</title>
        <authorList>
            <person name="Haridas S."/>
            <person name="Albert R."/>
            <person name="Binder M."/>
            <person name="Bloem J."/>
            <person name="Labutti K."/>
            <person name="Salamov A."/>
            <person name="Andreopoulos B."/>
            <person name="Baker S."/>
            <person name="Barry K."/>
            <person name="Bills G."/>
            <person name="Bluhm B."/>
            <person name="Cannon C."/>
            <person name="Castanera R."/>
            <person name="Culley D."/>
            <person name="Daum C."/>
            <person name="Ezra D."/>
            <person name="Gonzalez J."/>
            <person name="Henrissat B."/>
            <person name="Kuo A."/>
            <person name="Liang C."/>
            <person name="Lipzen A."/>
            <person name="Lutzoni F."/>
            <person name="Magnuson J."/>
            <person name="Mondo S."/>
            <person name="Nolan M."/>
            <person name="Ohm R."/>
            <person name="Pangilinan J."/>
            <person name="Park H.-J."/>
            <person name="Ramirez L."/>
            <person name="Alfaro M."/>
            <person name="Sun H."/>
            <person name="Tritt A."/>
            <person name="Yoshinaga Y."/>
            <person name="Zwiers L.-H."/>
            <person name="Turgeon B."/>
            <person name="Goodwin S."/>
            <person name="Spatafora J."/>
            <person name="Crous P."/>
            <person name="Grigoriev I."/>
        </authorList>
    </citation>
    <scope>NUCLEOTIDE SEQUENCE</scope>
    <source>
        <strain evidence="1">CBS 525.71</strain>
    </source>
</reference>
<keyword evidence="2" id="KW-1185">Reference proteome</keyword>
<sequence length="192" mass="21344">IVVFGEPSVGKTCFIDQFCYGRSFVIYDPDNSVLSHKIVVDGEASDLTLMDLSTSFLKPEHAMQYTEWAEKMLAEADGIVLLYDVTSLASFEYVIDQAYKFLWGCRRLKSESDEEDGGGERGSFGCVLVGNKLDLVDAGKESKAVGRTLAEEWAQSQGIRSIEMVSLEREGPESALKLLVENIKKVERLEGR</sequence>
<protein>
    <submittedName>
        <fullName evidence="1">P-loop containing nucleoside triphosphate hydrolase protein</fullName>
    </submittedName>
</protein>
<comment type="caution">
    <text evidence="1">The sequence shown here is derived from an EMBL/GenBank/DDBJ whole genome shotgun (WGS) entry which is preliminary data.</text>
</comment>
<evidence type="ECO:0000313" key="2">
    <source>
        <dbReference type="Proteomes" id="UP000799754"/>
    </source>
</evidence>
<dbReference type="Proteomes" id="UP000799754">
    <property type="component" value="Unassembled WGS sequence"/>
</dbReference>
<dbReference type="EMBL" id="MU006710">
    <property type="protein sequence ID" value="KAF2629313.1"/>
    <property type="molecule type" value="Genomic_DNA"/>
</dbReference>
<feature type="non-terminal residue" evidence="1">
    <location>
        <position position="1"/>
    </location>
</feature>
<proteinExistence type="predicted"/>
<gene>
    <name evidence="1" type="ORF">BU25DRAFT_323271</name>
</gene>
<name>A0ACB6S5J6_9PLEO</name>